<evidence type="ECO:0000259" key="9">
    <source>
        <dbReference type="PROSITE" id="PS51918"/>
    </source>
</evidence>
<dbReference type="Pfam" id="PF04055">
    <property type="entry name" value="Radical_SAM"/>
    <property type="match status" value="1"/>
</dbReference>
<comment type="caution">
    <text evidence="8">Lacks conserved residue(s) required for the propagation of feature annotation.</text>
</comment>
<dbReference type="EMBL" id="CP020028">
    <property type="protein sequence ID" value="ASR48730.1"/>
    <property type="molecule type" value="Genomic_DNA"/>
</dbReference>
<evidence type="ECO:0000256" key="3">
    <source>
        <dbReference type="ARBA" id="ARBA00022723"/>
    </source>
</evidence>
<dbReference type="InterPro" id="IPR007197">
    <property type="entry name" value="rSAM"/>
</dbReference>
<dbReference type="UniPathway" id="UPA00391"/>
<dbReference type="EC" id="4.3.99.3" evidence="8"/>
<feature type="binding site" evidence="8">
    <location>
        <position position="56"/>
    </location>
    <ligand>
        <name>[4Fe-4S] cluster</name>
        <dbReference type="ChEBI" id="CHEBI:49883"/>
        <note>4Fe-4S-S-AdoMet</note>
    </ligand>
</feature>
<dbReference type="Proteomes" id="UP000214666">
    <property type="component" value="Chromosome"/>
</dbReference>
<evidence type="ECO:0000256" key="6">
    <source>
        <dbReference type="ARBA" id="ARBA00023014"/>
    </source>
</evidence>
<dbReference type="InterPro" id="IPR024924">
    <property type="entry name" value="7-CO-7-deazaguanine_synth-like"/>
</dbReference>
<keyword evidence="6 8" id="KW-0411">Iron-sulfur</keyword>
<feature type="binding site" evidence="8">
    <location>
        <position position="48"/>
    </location>
    <ligand>
        <name>substrate</name>
    </ligand>
</feature>
<accession>A0A222WQ58</accession>
<organism evidence="10 11">
    <name type="scientific">Paenibacillus kribbensis</name>
    <dbReference type="NCBI Taxonomy" id="172713"/>
    <lineage>
        <taxon>Bacteria</taxon>
        <taxon>Bacillati</taxon>
        <taxon>Bacillota</taxon>
        <taxon>Bacilli</taxon>
        <taxon>Bacillales</taxon>
        <taxon>Paenibacillaceae</taxon>
        <taxon>Paenibacillus</taxon>
    </lineage>
</organism>
<dbReference type="GO" id="GO:0016840">
    <property type="term" value="F:carbon-nitrogen lyase activity"/>
    <property type="evidence" value="ECO:0007669"/>
    <property type="project" value="UniProtKB-UniRule"/>
</dbReference>
<feature type="binding site" evidence="8">
    <location>
        <position position="61"/>
    </location>
    <ligand>
        <name>Mg(2+)</name>
        <dbReference type="ChEBI" id="CHEBI:18420"/>
    </ligand>
</feature>
<keyword evidence="7 8" id="KW-0456">Lyase</keyword>
<keyword evidence="8" id="KW-0671">Queuosine biosynthesis</keyword>
<feature type="binding site" evidence="8">
    <location>
        <begin position="58"/>
        <end position="60"/>
    </location>
    <ligand>
        <name>S-adenosyl-L-methionine</name>
        <dbReference type="ChEBI" id="CHEBI:59789"/>
    </ligand>
</feature>
<comment type="similarity">
    <text evidence="8">Belongs to the radical SAM superfamily. 7-carboxy-7-deazaguanine synthase family.</text>
</comment>
<protein>
    <recommendedName>
        <fullName evidence="8">7-carboxy-7-deazaguanine synthase</fullName>
        <shortName evidence="8">CDG synthase</shortName>
        <ecNumber evidence="8">4.3.99.3</ecNumber>
    </recommendedName>
    <alternativeName>
        <fullName evidence="8">Queuosine biosynthesis protein QueE</fullName>
    </alternativeName>
</protein>
<dbReference type="GO" id="GO:0051539">
    <property type="term" value="F:4 iron, 4 sulfur cluster binding"/>
    <property type="evidence" value="ECO:0007669"/>
    <property type="project" value="UniProtKB-UniRule"/>
</dbReference>
<keyword evidence="2 8" id="KW-0949">S-adenosyl-L-methionine</keyword>
<evidence type="ECO:0000256" key="5">
    <source>
        <dbReference type="ARBA" id="ARBA00023004"/>
    </source>
</evidence>
<proteinExistence type="inferred from homology"/>
<dbReference type="Gene3D" id="3.20.20.70">
    <property type="entry name" value="Aldolase class I"/>
    <property type="match status" value="1"/>
</dbReference>
<evidence type="ECO:0000256" key="4">
    <source>
        <dbReference type="ARBA" id="ARBA00022842"/>
    </source>
</evidence>
<keyword evidence="5 8" id="KW-0408">Iron</keyword>
<comment type="function">
    <text evidence="8">Catalyzes the complex heterocyclic radical-mediated conversion of 6-carboxy-5,6,7,8-tetrahydropterin (CPH4) to 7-carboxy-7-deazaguanine (CDG), a step common to the biosynthetic pathways of all 7-deazapurine-containing compounds.</text>
</comment>
<dbReference type="SUPFAM" id="SSF102114">
    <property type="entry name" value="Radical SAM enzymes"/>
    <property type="match status" value="1"/>
</dbReference>
<evidence type="ECO:0000313" key="11">
    <source>
        <dbReference type="Proteomes" id="UP000214666"/>
    </source>
</evidence>
<comment type="cofactor">
    <cofactor evidence="8">
        <name>S-adenosyl-L-methionine</name>
        <dbReference type="ChEBI" id="CHEBI:59789"/>
    </cofactor>
    <text evidence="8">Binds 1 S-adenosyl-L-methionine per subunit.</text>
</comment>
<dbReference type="GO" id="GO:0000287">
    <property type="term" value="F:magnesium ion binding"/>
    <property type="evidence" value="ECO:0007669"/>
    <property type="project" value="UniProtKB-UniRule"/>
</dbReference>
<dbReference type="GO" id="GO:1904047">
    <property type="term" value="F:S-adenosyl-L-methionine binding"/>
    <property type="evidence" value="ECO:0007669"/>
    <property type="project" value="UniProtKB-UniRule"/>
</dbReference>
<dbReference type="KEGG" id="pkb:B4V02_19550"/>
<dbReference type="SFLD" id="SFLDF00300">
    <property type="entry name" value="7-carboxy-7-deazaguanine_synth"/>
    <property type="match status" value="1"/>
</dbReference>
<comment type="pathway">
    <text evidence="8">Purine metabolism; 7-cyano-7-deazaguanine biosynthesis.</text>
</comment>
<dbReference type="SFLD" id="SFLDS00029">
    <property type="entry name" value="Radical_SAM"/>
    <property type="match status" value="1"/>
</dbReference>
<dbReference type="NCBIfam" id="TIGR03365">
    <property type="entry name" value="Bsubt_queE"/>
    <property type="match status" value="1"/>
</dbReference>
<dbReference type="GO" id="GO:0008616">
    <property type="term" value="P:tRNA queuosine(34) biosynthetic process"/>
    <property type="evidence" value="ECO:0007669"/>
    <property type="project" value="UniProtKB-UniRule"/>
</dbReference>
<feature type="binding site" evidence="8">
    <location>
        <begin position="33"/>
        <end position="35"/>
    </location>
    <ligand>
        <name>substrate</name>
    </ligand>
</feature>
<dbReference type="OrthoDB" id="9792276at2"/>
<dbReference type="PROSITE" id="PS51918">
    <property type="entry name" value="RADICAL_SAM"/>
    <property type="match status" value="1"/>
</dbReference>
<dbReference type="InterPro" id="IPR013785">
    <property type="entry name" value="Aldolase_TIM"/>
</dbReference>
<dbReference type="InterPro" id="IPR017742">
    <property type="entry name" value="Deazaguanine_synth"/>
</dbReference>
<keyword evidence="11" id="KW-1185">Reference proteome</keyword>
<evidence type="ECO:0000256" key="8">
    <source>
        <dbReference type="HAMAP-Rule" id="MF_00917"/>
    </source>
</evidence>
<evidence type="ECO:0000256" key="1">
    <source>
        <dbReference type="ARBA" id="ARBA00022485"/>
    </source>
</evidence>
<reference evidence="10 11" key="1">
    <citation type="submission" date="2017-03" db="EMBL/GenBank/DDBJ databases">
        <title>Complete genome sequence of Paenibacillus Kribbensis producing bioflocculants.</title>
        <authorList>
            <person name="Lee H.-G."/>
            <person name="Oh H.-M."/>
        </authorList>
    </citation>
    <scope>NUCLEOTIDE SEQUENCE [LARGE SCALE GENOMIC DNA]</scope>
    <source>
        <strain evidence="10 11">AM49</strain>
    </source>
</reference>
<feature type="domain" description="Radical SAM core" evidence="9">
    <location>
        <begin position="39"/>
        <end position="259"/>
    </location>
</feature>
<gene>
    <name evidence="8" type="primary">queE</name>
    <name evidence="10" type="ORF">B4V02_19550</name>
</gene>
<dbReference type="PANTHER" id="PTHR42836">
    <property type="entry name" value="7-CARBOXY-7-DEAZAGUANINE SYNTHASE"/>
    <property type="match status" value="1"/>
</dbReference>
<dbReference type="PANTHER" id="PTHR42836:SF1">
    <property type="entry name" value="7-CARBOXY-7-DEAZAGUANINE SYNTHASE"/>
    <property type="match status" value="1"/>
</dbReference>
<keyword evidence="4 8" id="KW-0460">Magnesium</keyword>
<keyword evidence="3 8" id="KW-0479">Metal-binding</keyword>
<dbReference type="STRING" id="172713.GCA_001705305_03513"/>
<feature type="binding site" evidence="8">
    <location>
        <position position="99"/>
    </location>
    <ligand>
        <name>substrate</name>
    </ligand>
</feature>
<evidence type="ECO:0000256" key="2">
    <source>
        <dbReference type="ARBA" id="ARBA00022691"/>
    </source>
</evidence>
<evidence type="ECO:0000313" key="10">
    <source>
        <dbReference type="EMBL" id="ASR48730.1"/>
    </source>
</evidence>
<comment type="subunit">
    <text evidence="8">Homodimer.</text>
</comment>
<dbReference type="InterPro" id="IPR058240">
    <property type="entry name" value="rSAM_sf"/>
</dbReference>
<comment type="cofactor">
    <cofactor evidence="8">
        <name>[4Fe-4S] cluster</name>
        <dbReference type="ChEBI" id="CHEBI:49883"/>
    </cofactor>
    <text evidence="8">Binds 1 [4Fe-4S] cluster. The cluster is coordinated with 3 cysteines and an exchangeable S-adenosyl-L-methionine.</text>
</comment>
<comment type="catalytic activity">
    <reaction evidence="8">
        <text>6-carboxy-5,6,7,8-tetrahydropterin + H(+) = 7-carboxy-7-carbaguanine + NH4(+)</text>
        <dbReference type="Rhea" id="RHEA:27974"/>
        <dbReference type="ChEBI" id="CHEBI:15378"/>
        <dbReference type="ChEBI" id="CHEBI:28938"/>
        <dbReference type="ChEBI" id="CHEBI:61032"/>
        <dbReference type="ChEBI" id="CHEBI:61036"/>
        <dbReference type="EC" id="4.3.99.3"/>
    </reaction>
</comment>
<feature type="binding site" evidence="8">
    <location>
        <position position="101"/>
    </location>
    <ligand>
        <name>S-adenosyl-L-methionine</name>
        <dbReference type="ChEBI" id="CHEBI:59789"/>
    </ligand>
</feature>
<name>A0A222WQ58_9BACL</name>
<dbReference type="RefSeq" id="WP_094156036.1">
    <property type="nucleotide sequence ID" value="NZ_CP020028.1"/>
</dbReference>
<dbReference type="HAMAP" id="MF_00917">
    <property type="entry name" value="QueE"/>
    <property type="match status" value="1"/>
</dbReference>
<feature type="binding site" evidence="8">
    <location>
        <position position="52"/>
    </location>
    <ligand>
        <name>[4Fe-4S] cluster</name>
        <dbReference type="ChEBI" id="CHEBI:49883"/>
        <note>4Fe-4S-S-AdoMet</note>
    </ligand>
</feature>
<comment type="cofactor">
    <cofactor evidence="8">
        <name>Mg(2+)</name>
        <dbReference type="ChEBI" id="CHEBI:18420"/>
    </cofactor>
</comment>
<sequence length="293" mass="32503">MNNNTVTAHQATTSSRVLQTAPIPVLEVFGPTVQGEGMVIGRKTMFVRTAGCDYHCSWCDSAFTWDGSAKDQIRRLSAADIWQELKAIGGECFSHVTLSGGNPVLLPQLGELVALLRSQGIATAVETQGSRWQDWLYDIDEVTLSPKPPSSGMTTNWDVLDDIVARLSNRKRTDCKTVGESRSATHVSTAACTEEAVNESARFYHGACSLKVVIFDDTDLAYARTVHQRYPHVPLFLQTGNPDVSTENTEQIAESLLHRYEWLIDRVMDDSRLNDVRVLPQLHTLVWGNKRGV</sequence>
<evidence type="ECO:0000256" key="7">
    <source>
        <dbReference type="ARBA" id="ARBA00023239"/>
    </source>
</evidence>
<feature type="binding site" evidence="8">
    <location>
        <position position="59"/>
    </location>
    <ligand>
        <name>[4Fe-4S] cluster</name>
        <dbReference type="ChEBI" id="CHEBI:49883"/>
        <note>4Fe-4S-S-AdoMet</note>
    </ligand>
</feature>
<dbReference type="AlphaFoldDB" id="A0A222WQ58"/>
<feature type="binding site" evidence="8">
    <location>
        <begin position="145"/>
        <end position="147"/>
    </location>
    <ligand>
        <name>S-adenosyl-L-methionine</name>
        <dbReference type="ChEBI" id="CHEBI:59789"/>
    </ligand>
</feature>
<keyword evidence="1 8" id="KW-0004">4Fe-4S</keyword>
<dbReference type="CDD" id="cd01335">
    <property type="entry name" value="Radical_SAM"/>
    <property type="match status" value="1"/>
</dbReference>